<reference evidence="3 4" key="1">
    <citation type="submission" date="2019-05" db="EMBL/GenBank/DDBJ databases">
        <authorList>
            <person name="Lee S.D."/>
        </authorList>
    </citation>
    <scope>NUCLEOTIDE SEQUENCE [LARGE SCALE GENOMIC DNA]</scope>
    <source>
        <strain evidence="3 4">C5-26</strain>
    </source>
</reference>
<dbReference type="GO" id="GO:0016787">
    <property type="term" value="F:hydrolase activity"/>
    <property type="evidence" value="ECO:0007669"/>
    <property type="project" value="UniProtKB-KW"/>
</dbReference>
<protein>
    <submittedName>
        <fullName evidence="3">Class F sortase</fullName>
    </submittedName>
</protein>
<comment type="caution">
    <text evidence="3">The sequence shown here is derived from an EMBL/GenBank/DDBJ whole genome shotgun (WGS) entry which is preliminary data.</text>
</comment>
<dbReference type="Proteomes" id="UP000320244">
    <property type="component" value="Unassembled WGS sequence"/>
</dbReference>
<evidence type="ECO:0000313" key="3">
    <source>
        <dbReference type="EMBL" id="TWP36469.1"/>
    </source>
</evidence>
<feature type="compositionally biased region" description="Low complexity" evidence="2">
    <location>
        <begin position="1"/>
        <end position="41"/>
    </location>
</feature>
<dbReference type="InterPro" id="IPR005754">
    <property type="entry name" value="Sortase"/>
</dbReference>
<gene>
    <name evidence="3" type="ORF">FGL98_09615</name>
</gene>
<dbReference type="OrthoDB" id="5146456at2"/>
<evidence type="ECO:0000256" key="1">
    <source>
        <dbReference type="ARBA" id="ARBA00022801"/>
    </source>
</evidence>
<proteinExistence type="predicted"/>
<sequence>MAPSSQVPTSRRSSTPSSSSPATRTIATTPRVVPVPTGTSTADSVGRSGPGCVPATLQISSVGIDERVRALGLNAQGQIYPPRRTTMWYTGSARRGQDGISVIAGHITYDGPDNFYNLVNVQVDGAVDITCASGRGVALRAVRTASVPKTTLQTNQTVWGSSATPVVVLITCDPHSPVVDGHHLNNYVVWTRPERSAPRRAG</sequence>
<reference evidence="3 4" key="2">
    <citation type="submission" date="2019-08" db="EMBL/GenBank/DDBJ databases">
        <title>Jejuicoccus antrihumi gen. nov., sp. nov., a new member of the family Dermacoccaceae isolated from a cave.</title>
        <authorList>
            <person name="Schumann P."/>
            <person name="Kim I.S."/>
        </authorList>
    </citation>
    <scope>NUCLEOTIDE SEQUENCE [LARGE SCALE GENOMIC DNA]</scope>
    <source>
        <strain evidence="3 4">C5-26</strain>
    </source>
</reference>
<dbReference type="Gene3D" id="2.40.260.10">
    <property type="entry name" value="Sortase"/>
    <property type="match status" value="1"/>
</dbReference>
<evidence type="ECO:0000256" key="2">
    <source>
        <dbReference type="SAM" id="MobiDB-lite"/>
    </source>
</evidence>
<name>A0A563E2E6_9MICO</name>
<keyword evidence="4" id="KW-1185">Reference proteome</keyword>
<keyword evidence="1" id="KW-0378">Hydrolase</keyword>
<dbReference type="InterPro" id="IPR023365">
    <property type="entry name" value="Sortase_dom-sf"/>
</dbReference>
<evidence type="ECO:0000313" key="4">
    <source>
        <dbReference type="Proteomes" id="UP000320244"/>
    </source>
</evidence>
<dbReference type="AlphaFoldDB" id="A0A563E2E6"/>
<organism evidence="3 4">
    <name type="scientific">Leekyejoonella antrihumi</name>
    <dbReference type="NCBI Taxonomy" id="1660198"/>
    <lineage>
        <taxon>Bacteria</taxon>
        <taxon>Bacillati</taxon>
        <taxon>Actinomycetota</taxon>
        <taxon>Actinomycetes</taxon>
        <taxon>Micrococcales</taxon>
        <taxon>Dermacoccaceae</taxon>
        <taxon>Leekyejoonella</taxon>
    </lineage>
</organism>
<dbReference type="CDD" id="cd05829">
    <property type="entry name" value="Sortase_F"/>
    <property type="match status" value="1"/>
</dbReference>
<dbReference type="SUPFAM" id="SSF63817">
    <property type="entry name" value="Sortase"/>
    <property type="match status" value="1"/>
</dbReference>
<dbReference type="EMBL" id="VCQV01000011">
    <property type="protein sequence ID" value="TWP36469.1"/>
    <property type="molecule type" value="Genomic_DNA"/>
</dbReference>
<dbReference type="InterPro" id="IPR042001">
    <property type="entry name" value="Sortase_F"/>
</dbReference>
<accession>A0A563E2E6</accession>
<feature type="region of interest" description="Disordered" evidence="2">
    <location>
        <begin position="1"/>
        <end position="49"/>
    </location>
</feature>
<dbReference type="Pfam" id="PF04203">
    <property type="entry name" value="Sortase"/>
    <property type="match status" value="1"/>
</dbReference>